<organism evidence="1 2">
    <name type="scientific">Dorea formicigenerans ATCC 27755</name>
    <dbReference type="NCBI Taxonomy" id="411461"/>
    <lineage>
        <taxon>Bacteria</taxon>
        <taxon>Bacillati</taxon>
        <taxon>Bacillota</taxon>
        <taxon>Clostridia</taxon>
        <taxon>Lachnospirales</taxon>
        <taxon>Lachnospiraceae</taxon>
        <taxon>Dorea</taxon>
    </lineage>
</organism>
<protein>
    <submittedName>
        <fullName evidence="1">Uncharacterized protein</fullName>
    </submittedName>
</protein>
<reference evidence="1 2" key="1">
    <citation type="submission" date="2007-10" db="EMBL/GenBank/DDBJ databases">
        <title>Draft genome sequence of Dorea formicigenerans(ATCC 27755).</title>
        <authorList>
            <person name="Sudarsanam P."/>
            <person name="Ley R."/>
            <person name="Guruge J."/>
            <person name="Turnbaugh P.J."/>
            <person name="Mahowald M."/>
            <person name="Liep D."/>
            <person name="Gordon J."/>
        </authorList>
    </citation>
    <scope>NUCLEOTIDE SEQUENCE [LARGE SCALE GENOMIC DNA]</scope>
    <source>
        <strain evidence="1 2">ATCC 27755</strain>
    </source>
</reference>
<evidence type="ECO:0000313" key="1">
    <source>
        <dbReference type="EMBL" id="EDR45787.1"/>
    </source>
</evidence>
<proteinExistence type="predicted"/>
<dbReference type="STRING" id="411461.DORFOR_02388"/>
<dbReference type="Proteomes" id="UP000005359">
    <property type="component" value="Unassembled WGS sequence"/>
</dbReference>
<dbReference type="AlphaFoldDB" id="B0G7Y3"/>
<accession>B0G7Y3</accession>
<reference evidence="1 2" key="2">
    <citation type="submission" date="2007-10" db="EMBL/GenBank/DDBJ databases">
        <authorList>
            <person name="Fulton L."/>
            <person name="Clifton S."/>
            <person name="Fulton B."/>
            <person name="Xu J."/>
            <person name="Minx P."/>
            <person name="Pepin K.H."/>
            <person name="Johnson M."/>
            <person name="Thiruvilangam P."/>
            <person name="Bhonagiri V."/>
            <person name="Nash W.E."/>
            <person name="Wang C."/>
            <person name="Mardis E.R."/>
            <person name="Wilson R.K."/>
        </authorList>
    </citation>
    <scope>NUCLEOTIDE SEQUENCE [LARGE SCALE GENOMIC DNA]</scope>
    <source>
        <strain evidence="1 2">ATCC 27755</strain>
    </source>
</reference>
<comment type="caution">
    <text evidence="1">The sequence shown here is derived from an EMBL/GenBank/DDBJ whole genome shotgun (WGS) entry which is preliminary data.</text>
</comment>
<name>B0G7Y3_9FIRM</name>
<gene>
    <name evidence="1" type="ORF">DORFOR_02388</name>
</gene>
<dbReference type="EMBL" id="AAXA02000015">
    <property type="protein sequence ID" value="EDR45787.1"/>
    <property type="molecule type" value="Genomic_DNA"/>
</dbReference>
<dbReference type="PaxDb" id="411461-DORFOR_02388"/>
<evidence type="ECO:0000313" key="2">
    <source>
        <dbReference type="Proteomes" id="UP000005359"/>
    </source>
</evidence>
<sequence>MLPCVRKKLPVAGSADEKCTKDLSVEDSVHVWKSILAHTINVHYND</sequence>